<evidence type="ECO:0000313" key="1">
    <source>
        <dbReference type="Proteomes" id="UP000887574"/>
    </source>
</evidence>
<sequence>MREHQIRFLNAEVYMRCIYAPEDLEKVVATGKAVVILKVIRSSKSKLNDKCVKAYLIAMEQLNMRREMAAQAFSAIHFVMDFSTRNKNYMAFHIYYQKEKLSRVLVIAEVAGILTPYSFEDRLMLQLDNLTKKMSRIEK</sequence>
<name>A0A915DKP2_9BILA</name>
<dbReference type="Proteomes" id="UP000887574">
    <property type="component" value="Unplaced"/>
</dbReference>
<dbReference type="AlphaFoldDB" id="A0A915DKP2"/>
<proteinExistence type="predicted"/>
<dbReference type="WBParaSite" id="jg20549">
    <property type="protein sequence ID" value="jg20549"/>
    <property type="gene ID" value="jg20549"/>
</dbReference>
<keyword evidence="1" id="KW-1185">Reference proteome</keyword>
<organism evidence="1 2">
    <name type="scientific">Ditylenchus dipsaci</name>
    <dbReference type="NCBI Taxonomy" id="166011"/>
    <lineage>
        <taxon>Eukaryota</taxon>
        <taxon>Metazoa</taxon>
        <taxon>Ecdysozoa</taxon>
        <taxon>Nematoda</taxon>
        <taxon>Chromadorea</taxon>
        <taxon>Rhabditida</taxon>
        <taxon>Tylenchina</taxon>
        <taxon>Tylenchomorpha</taxon>
        <taxon>Sphaerularioidea</taxon>
        <taxon>Anguinidae</taxon>
        <taxon>Anguininae</taxon>
        <taxon>Ditylenchus</taxon>
    </lineage>
</organism>
<reference evidence="2" key="1">
    <citation type="submission" date="2022-11" db="UniProtKB">
        <authorList>
            <consortium name="WormBaseParasite"/>
        </authorList>
    </citation>
    <scope>IDENTIFICATION</scope>
</reference>
<accession>A0A915DKP2</accession>
<protein>
    <submittedName>
        <fullName evidence="2">Uncharacterized protein</fullName>
    </submittedName>
</protein>
<evidence type="ECO:0000313" key="2">
    <source>
        <dbReference type="WBParaSite" id="jg20549"/>
    </source>
</evidence>